<name>A0ABV7H012_9RHOB</name>
<evidence type="ECO:0008006" key="3">
    <source>
        <dbReference type="Google" id="ProtNLM"/>
    </source>
</evidence>
<dbReference type="InterPro" id="IPR007833">
    <property type="entry name" value="Capsule_polysaccharide_synth"/>
</dbReference>
<accession>A0ABV7H012</accession>
<reference evidence="2" key="1">
    <citation type="journal article" date="2019" name="Int. J. Syst. Evol. Microbiol.">
        <title>The Global Catalogue of Microorganisms (GCM) 10K type strain sequencing project: providing services to taxonomists for standard genome sequencing and annotation.</title>
        <authorList>
            <consortium name="The Broad Institute Genomics Platform"/>
            <consortium name="The Broad Institute Genome Sequencing Center for Infectious Disease"/>
            <person name="Wu L."/>
            <person name="Ma J."/>
        </authorList>
    </citation>
    <scope>NUCLEOTIDE SEQUENCE [LARGE SCALE GENOMIC DNA]</scope>
    <source>
        <strain evidence="2">KCTC 52366</strain>
    </source>
</reference>
<organism evidence="1 2">
    <name type="scientific">Psychromarinibacter halotolerans</name>
    <dbReference type="NCBI Taxonomy" id="1775175"/>
    <lineage>
        <taxon>Bacteria</taxon>
        <taxon>Pseudomonadati</taxon>
        <taxon>Pseudomonadota</taxon>
        <taxon>Alphaproteobacteria</taxon>
        <taxon>Rhodobacterales</taxon>
        <taxon>Paracoccaceae</taxon>
        <taxon>Psychromarinibacter</taxon>
    </lineage>
</organism>
<dbReference type="InterPro" id="IPR043148">
    <property type="entry name" value="TagF_C"/>
</dbReference>
<dbReference type="Proteomes" id="UP001595632">
    <property type="component" value="Unassembled WGS sequence"/>
</dbReference>
<dbReference type="Gene3D" id="3.40.50.12580">
    <property type="match status" value="1"/>
</dbReference>
<comment type="caution">
    <text evidence="1">The sequence shown here is derived from an EMBL/GenBank/DDBJ whole genome shotgun (WGS) entry which is preliminary data.</text>
</comment>
<dbReference type="EMBL" id="JBHRTB010000010">
    <property type="protein sequence ID" value="MFC3145883.1"/>
    <property type="molecule type" value="Genomic_DNA"/>
</dbReference>
<sequence length="328" mass="36140">MEAFRTAGFARLGSDGPHTLVIHAEGDWARSIEAGAHVFFTKLMRQATARGFTTRVVSAGGATSQLLLGQEHVHIMVGGAPGYGPNRLHAAPGHLWGFWYLDEVGSGAHSSIRFARFSADEVDGEKAEYFFNGVTGYMLRENVSKRPQPARGATLPDPAAAVVFCQLIERTSDRLHHLTTEQMVRVAATTAGSRRVYVKPHPDTPRALRRGLEDMAAGYRNVVVSDASVHDLAGASDVVVTQNSSAGFEALMQKKCVVTCGKSDFWHATLTLKTEDDLRDALLHGRETMAAFPFEKYLYWHLDRMCLEPEKPDFAARAWARIRDKAML</sequence>
<gene>
    <name evidence="1" type="ORF">ACFOGP_24385</name>
</gene>
<dbReference type="RefSeq" id="WP_275634805.1">
    <property type="nucleotide sequence ID" value="NZ_JARGYD010000012.1"/>
</dbReference>
<evidence type="ECO:0000313" key="2">
    <source>
        <dbReference type="Proteomes" id="UP001595632"/>
    </source>
</evidence>
<protein>
    <recommendedName>
        <fullName evidence="3">Capsular polysaccharide biosynthesis protein</fullName>
    </recommendedName>
</protein>
<evidence type="ECO:0000313" key="1">
    <source>
        <dbReference type="EMBL" id="MFC3145883.1"/>
    </source>
</evidence>
<dbReference type="Pfam" id="PF05159">
    <property type="entry name" value="Capsule_synth"/>
    <property type="match status" value="1"/>
</dbReference>
<proteinExistence type="predicted"/>
<keyword evidence="2" id="KW-1185">Reference proteome</keyword>